<reference evidence="2" key="1">
    <citation type="submission" date="2021-01" db="EMBL/GenBank/DDBJ databases">
        <title>Adiantum capillus-veneris genome.</title>
        <authorList>
            <person name="Fang Y."/>
            <person name="Liao Q."/>
        </authorList>
    </citation>
    <scope>NUCLEOTIDE SEQUENCE</scope>
    <source>
        <strain evidence="2">H3</strain>
        <tissue evidence="2">Leaf</tissue>
    </source>
</reference>
<evidence type="ECO:0000256" key="1">
    <source>
        <dbReference type="SAM" id="MobiDB-lite"/>
    </source>
</evidence>
<sequence>VCVCVCVCERERERERAELRERERERERERRDGRLMLWRPYPPCDNGGGGDARRRRNLDGARRRSWLPQHSVALQPMQQVRDRVQPPQAYLKQWVLQPPQKLQRFLPLQCHPRQLQKIHQPAGRFQHKVRLQAFGFLLRSSEE</sequence>
<dbReference type="AlphaFoldDB" id="A0A9D4U3D6"/>
<evidence type="ECO:0000313" key="2">
    <source>
        <dbReference type="EMBL" id="KAI5060617.1"/>
    </source>
</evidence>
<evidence type="ECO:0000313" key="3">
    <source>
        <dbReference type="Proteomes" id="UP000886520"/>
    </source>
</evidence>
<feature type="region of interest" description="Disordered" evidence="1">
    <location>
        <begin position="37"/>
        <end position="64"/>
    </location>
</feature>
<keyword evidence="3" id="KW-1185">Reference proteome</keyword>
<accession>A0A9D4U3D6</accession>
<comment type="caution">
    <text evidence="2">The sequence shown here is derived from an EMBL/GenBank/DDBJ whole genome shotgun (WGS) entry which is preliminary data.</text>
</comment>
<gene>
    <name evidence="2" type="ORF">GOP47_0025037</name>
</gene>
<protein>
    <submittedName>
        <fullName evidence="2">Uncharacterized protein</fullName>
    </submittedName>
</protein>
<dbReference type="EMBL" id="JABFUD020000024">
    <property type="protein sequence ID" value="KAI5060617.1"/>
    <property type="molecule type" value="Genomic_DNA"/>
</dbReference>
<name>A0A9D4U3D6_ADICA</name>
<dbReference type="Proteomes" id="UP000886520">
    <property type="component" value="Chromosome 24"/>
</dbReference>
<feature type="non-terminal residue" evidence="2">
    <location>
        <position position="143"/>
    </location>
</feature>
<proteinExistence type="predicted"/>
<organism evidence="2 3">
    <name type="scientific">Adiantum capillus-veneris</name>
    <name type="common">Maidenhair fern</name>
    <dbReference type="NCBI Taxonomy" id="13818"/>
    <lineage>
        <taxon>Eukaryota</taxon>
        <taxon>Viridiplantae</taxon>
        <taxon>Streptophyta</taxon>
        <taxon>Embryophyta</taxon>
        <taxon>Tracheophyta</taxon>
        <taxon>Polypodiopsida</taxon>
        <taxon>Polypodiidae</taxon>
        <taxon>Polypodiales</taxon>
        <taxon>Pteridineae</taxon>
        <taxon>Pteridaceae</taxon>
        <taxon>Vittarioideae</taxon>
        <taxon>Adiantum</taxon>
    </lineage>
</organism>